<dbReference type="PANTHER" id="PTHR11941:SF75">
    <property type="entry name" value="ENOYL-COA HYDRATASE_ISOMERASE FAMILY PROTEIN"/>
    <property type="match status" value="1"/>
</dbReference>
<dbReference type="AlphaFoldDB" id="A0A2T3AJB4"/>
<evidence type="ECO:0000313" key="2">
    <source>
        <dbReference type="Proteomes" id="UP000241462"/>
    </source>
</evidence>
<dbReference type="CDD" id="cd06558">
    <property type="entry name" value="crotonase-like"/>
    <property type="match status" value="1"/>
</dbReference>
<protein>
    <submittedName>
        <fullName evidence="1">ClpP/crotonase-like domain-containing protein</fullName>
    </submittedName>
</protein>
<dbReference type="InParanoid" id="A0A2T3AJB4"/>
<dbReference type="EMBL" id="KZ678383">
    <property type="protein sequence ID" value="PSS00574.1"/>
    <property type="molecule type" value="Genomic_DNA"/>
</dbReference>
<evidence type="ECO:0000313" key="1">
    <source>
        <dbReference type="EMBL" id="PSS00574.1"/>
    </source>
</evidence>
<dbReference type="Proteomes" id="UP000241462">
    <property type="component" value="Unassembled WGS sequence"/>
</dbReference>
<gene>
    <name evidence="1" type="ORF">BD289DRAFT_423890</name>
</gene>
<proteinExistence type="predicted"/>
<dbReference type="Pfam" id="PF00378">
    <property type="entry name" value="ECH_1"/>
    <property type="match status" value="1"/>
</dbReference>
<dbReference type="GO" id="GO:0004165">
    <property type="term" value="F:delta(3)-delta(2)-enoyl-CoA isomerase activity"/>
    <property type="evidence" value="ECO:0007669"/>
    <property type="project" value="TreeGrafter"/>
</dbReference>
<dbReference type="PANTHER" id="PTHR11941">
    <property type="entry name" value="ENOYL-COA HYDRATASE-RELATED"/>
    <property type="match status" value="1"/>
</dbReference>
<dbReference type="OrthoDB" id="1696280at2759"/>
<dbReference type="SUPFAM" id="SSF52096">
    <property type="entry name" value="ClpP/crotonase"/>
    <property type="match status" value="1"/>
</dbReference>
<dbReference type="STRING" id="2025994.A0A2T3AJB4"/>
<reference evidence="1 2" key="1">
    <citation type="journal article" date="2018" name="Mycol. Prog.">
        <title>Coniella lustricola, a new species from submerged detritus.</title>
        <authorList>
            <person name="Raudabaugh D.B."/>
            <person name="Iturriaga T."/>
            <person name="Carver A."/>
            <person name="Mondo S."/>
            <person name="Pangilinan J."/>
            <person name="Lipzen A."/>
            <person name="He G."/>
            <person name="Amirebrahimi M."/>
            <person name="Grigoriev I.V."/>
            <person name="Miller A.N."/>
        </authorList>
    </citation>
    <scope>NUCLEOTIDE SEQUENCE [LARGE SCALE GENOMIC DNA]</scope>
    <source>
        <strain evidence="1 2">B22-T-1</strain>
    </source>
</reference>
<accession>A0A2T3AJB4</accession>
<keyword evidence="2" id="KW-1185">Reference proteome</keyword>
<organism evidence="1 2">
    <name type="scientific">Coniella lustricola</name>
    <dbReference type="NCBI Taxonomy" id="2025994"/>
    <lineage>
        <taxon>Eukaryota</taxon>
        <taxon>Fungi</taxon>
        <taxon>Dikarya</taxon>
        <taxon>Ascomycota</taxon>
        <taxon>Pezizomycotina</taxon>
        <taxon>Sordariomycetes</taxon>
        <taxon>Sordariomycetidae</taxon>
        <taxon>Diaporthales</taxon>
        <taxon>Schizoparmaceae</taxon>
        <taxon>Coniella</taxon>
    </lineage>
</organism>
<dbReference type="InterPro" id="IPR001753">
    <property type="entry name" value="Enoyl-CoA_hydra/iso"/>
</dbReference>
<sequence>MSSSTAEAPPPPGTHLFTVPIPPCDAHIGGTITITEPLPAHYLITLSSPPDNRLTTALCHALLRALDLIELSPQTSSRPGVVITTSSLPKFFSNGLDLVHAVAHGEAFWSGALWALYRRYLTYPMPTVAWINGHAFAGGLMLAMHNDYRVMNASRGFACLNELEFGAPLKPAMSGIFRVKVPDPRTYREMVLEAKRFGGVEAAKVGIVDVAGGWNEVVQLVAERKLTDKGKTGVYGLLKMEMYRESLDLLENHAREEIKDRGWVMGEERRKRLGKDEVKAWSRMNGEDKKAKL</sequence>
<name>A0A2T3AJB4_9PEZI</name>
<dbReference type="GO" id="GO:0005777">
    <property type="term" value="C:peroxisome"/>
    <property type="evidence" value="ECO:0007669"/>
    <property type="project" value="TreeGrafter"/>
</dbReference>
<dbReference type="Gene3D" id="3.90.226.10">
    <property type="entry name" value="2-enoyl-CoA Hydratase, Chain A, domain 1"/>
    <property type="match status" value="1"/>
</dbReference>
<dbReference type="GO" id="GO:0006635">
    <property type="term" value="P:fatty acid beta-oxidation"/>
    <property type="evidence" value="ECO:0007669"/>
    <property type="project" value="TreeGrafter"/>
</dbReference>
<dbReference type="InterPro" id="IPR029045">
    <property type="entry name" value="ClpP/crotonase-like_dom_sf"/>
</dbReference>